<name>A0A9W8B8W0_9FUNG</name>
<dbReference type="PANTHER" id="PTHR46206">
    <property type="entry name" value="CYTOCHROME P450"/>
    <property type="match status" value="1"/>
</dbReference>
<feature type="binding site" description="axial binding residue" evidence="11">
    <location>
        <position position="846"/>
    </location>
    <ligand>
        <name>heme</name>
        <dbReference type="ChEBI" id="CHEBI:30413"/>
    </ligand>
    <ligandPart>
        <name>Fe</name>
        <dbReference type="ChEBI" id="CHEBI:18248"/>
    </ligandPart>
</feature>
<evidence type="ECO:0000313" key="13">
    <source>
        <dbReference type="EMBL" id="KAJ1979634.1"/>
    </source>
</evidence>
<evidence type="ECO:0000313" key="14">
    <source>
        <dbReference type="Proteomes" id="UP001151582"/>
    </source>
</evidence>
<dbReference type="InterPro" id="IPR036396">
    <property type="entry name" value="Cyt_P450_sf"/>
</dbReference>
<keyword evidence="10 12" id="KW-0472">Membrane</keyword>
<keyword evidence="8 11" id="KW-0408">Iron</keyword>
<gene>
    <name evidence="13" type="ORF">H4R34_002747</name>
</gene>
<feature type="transmembrane region" description="Helical" evidence="12">
    <location>
        <begin position="222"/>
        <end position="245"/>
    </location>
</feature>
<evidence type="ECO:0000256" key="9">
    <source>
        <dbReference type="ARBA" id="ARBA00023033"/>
    </source>
</evidence>
<keyword evidence="7 12" id="KW-1133">Transmembrane helix</keyword>
<organism evidence="13 14">
    <name type="scientific">Dimargaris verticillata</name>
    <dbReference type="NCBI Taxonomy" id="2761393"/>
    <lineage>
        <taxon>Eukaryota</taxon>
        <taxon>Fungi</taxon>
        <taxon>Fungi incertae sedis</taxon>
        <taxon>Zoopagomycota</taxon>
        <taxon>Kickxellomycotina</taxon>
        <taxon>Dimargaritomycetes</taxon>
        <taxon>Dimargaritales</taxon>
        <taxon>Dimargaritaceae</taxon>
        <taxon>Dimargaris</taxon>
    </lineage>
</organism>
<keyword evidence="14" id="KW-1185">Reference proteome</keyword>
<keyword evidence="4 11" id="KW-0349">Heme</keyword>
<dbReference type="EMBL" id="JANBQB010000209">
    <property type="protein sequence ID" value="KAJ1979634.1"/>
    <property type="molecule type" value="Genomic_DNA"/>
</dbReference>
<evidence type="ECO:0000256" key="12">
    <source>
        <dbReference type="SAM" id="Phobius"/>
    </source>
</evidence>
<dbReference type="OrthoDB" id="1844152at2759"/>
<evidence type="ECO:0000256" key="2">
    <source>
        <dbReference type="ARBA" id="ARBA00004370"/>
    </source>
</evidence>
<keyword evidence="6 11" id="KW-0479">Metal-binding</keyword>
<keyword evidence="5 12" id="KW-0812">Transmembrane</keyword>
<keyword evidence="9" id="KW-0503">Monooxygenase</keyword>
<dbReference type="Proteomes" id="UP001151582">
    <property type="component" value="Unassembled WGS sequence"/>
</dbReference>
<dbReference type="GO" id="GO:0020037">
    <property type="term" value="F:heme binding"/>
    <property type="evidence" value="ECO:0007669"/>
    <property type="project" value="InterPro"/>
</dbReference>
<evidence type="ECO:0000256" key="3">
    <source>
        <dbReference type="ARBA" id="ARBA00010617"/>
    </source>
</evidence>
<sequence length="905" mass="104156">MAAYWCFGHERSNVPYISGGLPLLGHIRILKNSTEAFRLAHAQYGDIFRFRLLGRDYYVLNDKLLFEGFKRHKELSFHQALPRMILTRAFFVVHKDNDPFHATVLRNMQPKHLERNIGHVQHMLETELDKILQRSGAGHLLDWARILPLWMMERWVRAFTHWPNHHRALRRLMVPEIERRVRLYDHQTKHVPADKPDDVLQWLIDYEPRDDPDWMFKCAMRLVGLFFAHINMAPVFFLLTLADLTGRPDLRERLRNEQRRVVGAHGATITPTALEDMTLLDACFLESTRIHAAPITLQRLVTQDTVFSDGSVVPRGSIVYMSSVSINCSAKLHGEDWREYRPERHLEPGKQRKAIAIQHEVLMFGSGRHACPGRFLAVSEMKRLACLVLRGYDFTTASGQPYQFKPLFFEPLTHWVDVGLVLCVVLLTAWIYCAFFRDLSNVPYISGGVPILGDVQVLQNSVDVFYDAHAKHGDIFRFRLYGRDYYVLNEKLLFEGFKKNKELSFPRALPRMSLTKAFFGLDEESDRFHVDMLRTVLPKQLGAVMERIQRVLEDKFHETLGASETHTIEEPYKWCLYIVSSGISQFLVGPELGSSPELFRTFVSLPIGANALFDWARVLPLWVMNLWVNMLTSWPTYRETVRRLVVPEIQRRVKLEQMPQEAAAAGAVEKPNDVLQWLLDIGPRDDPNWMTKCTQRLLGLSFASMHTTTHFFHLMMTDLASRPDIRAALRDEQRRVVASHGAIMIPAALDAMTLLDACFLETARVHSHPTFTQRLAVQDAVFSNGARVPKGSTVYMSPLTINFSASLHGNDWRDYRPQRHLEQKKHRKSTAIQHQVLVFGSGRHACPGRFLAVSEIKRLACLLVRSYDFTTLSGKPFQSKAMFFGSQVVDQPIVFTRLSPKERIG</sequence>
<protein>
    <recommendedName>
        <fullName evidence="15">Cytochrome P450</fullName>
    </recommendedName>
</protein>
<dbReference type="InterPro" id="IPR002403">
    <property type="entry name" value="Cyt_P450_E_grp-IV"/>
</dbReference>
<evidence type="ECO:0000256" key="10">
    <source>
        <dbReference type="ARBA" id="ARBA00023136"/>
    </source>
</evidence>
<reference evidence="13" key="1">
    <citation type="submission" date="2022-07" db="EMBL/GenBank/DDBJ databases">
        <title>Phylogenomic reconstructions and comparative analyses of Kickxellomycotina fungi.</title>
        <authorList>
            <person name="Reynolds N.K."/>
            <person name="Stajich J.E."/>
            <person name="Barry K."/>
            <person name="Grigoriev I.V."/>
            <person name="Crous P."/>
            <person name="Smith M.E."/>
        </authorList>
    </citation>
    <scope>NUCLEOTIDE SEQUENCE</scope>
    <source>
        <strain evidence="13">RSA 567</strain>
    </source>
</reference>
<dbReference type="PROSITE" id="PS00086">
    <property type="entry name" value="CYTOCHROME_P450"/>
    <property type="match status" value="2"/>
</dbReference>
<evidence type="ECO:0000256" key="5">
    <source>
        <dbReference type="ARBA" id="ARBA00022692"/>
    </source>
</evidence>
<dbReference type="CDD" id="cd11041">
    <property type="entry name" value="CYP503A1-like"/>
    <property type="match status" value="1"/>
</dbReference>
<comment type="caution">
    <text evidence="13">The sequence shown here is derived from an EMBL/GenBank/DDBJ whole genome shotgun (WGS) entry which is preliminary data.</text>
</comment>
<evidence type="ECO:0000256" key="1">
    <source>
        <dbReference type="ARBA" id="ARBA00001971"/>
    </source>
</evidence>
<proteinExistence type="inferred from homology"/>
<evidence type="ECO:0000256" key="11">
    <source>
        <dbReference type="PIRSR" id="PIRSR602403-1"/>
    </source>
</evidence>
<dbReference type="GO" id="GO:0016020">
    <property type="term" value="C:membrane"/>
    <property type="evidence" value="ECO:0007669"/>
    <property type="project" value="UniProtKB-SubCell"/>
</dbReference>
<keyword evidence="9" id="KW-0560">Oxidoreductase</keyword>
<evidence type="ECO:0008006" key="15">
    <source>
        <dbReference type="Google" id="ProtNLM"/>
    </source>
</evidence>
<evidence type="ECO:0000256" key="7">
    <source>
        <dbReference type="ARBA" id="ARBA00022989"/>
    </source>
</evidence>
<dbReference type="SUPFAM" id="SSF48264">
    <property type="entry name" value="Cytochrome P450"/>
    <property type="match status" value="2"/>
</dbReference>
<dbReference type="PRINTS" id="PR00465">
    <property type="entry name" value="EP450IV"/>
</dbReference>
<dbReference type="GO" id="GO:0005506">
    <property type="term" value="F:iron ion binding"/>
    <property type="evidence" value="ECO:0007669"/>
    <property type="project" value="InterPro"/>
</dbReference>
<dbReference type="GO" id="GO:0004497">
    <property type="term" value="F:monooxygenase activity"/>
    <property type="evidence" value="ECO:0007669"/>
    <property type="project" value="UniProtKB-KW"/>
</dbReference>
<dbReference type="GO" id="GO:0016705">
    <property type="term" value="F:oxidoreductase activity, acting on paired donors, with incorporation or reduction of molecular oxygen"/>
    <property type="evidence" value="ECO:0007669"/>
    <property type="project" value="InterPro"/>
</dbReference>
<evidence type="ECO:0000256" key="6">
    <source>
        <dbReference type="ARBA" id="ARBA00022723"/>
    </source>
</evidence>
<comment type="similarity">
    <text evidence="3">Belongs to the cytochrome P450 family.</text>
</comment>
<dbReference type="PANTHER" id="PTHR46206:SF5">
    <property type="entry name" value="P450, PUTATIVE (EUROFUNG)-RELATED"/>
    <property type="match status" value="1"/>
</dbReference>
<evidence type="ECO:0000256" key="8">
    <source>
        <dbReference type="ARBA" id="ARBA00023004"/>
    </source>
</evidence>
<dbReference type="Pfam" id="PF00067">
    <property type="entry name" value="p450"/>
    <property type="match status" value="2"/>
</dbReference>
<dbReference type="AlphaFoldDB" id="A0A9W8B8W0"/>
<evidence type="ECO:0000256" key="4">
    <source>
        <dbReference type="ARBA" id="ARBA00022617"/>
    </source>
</evidence>
<comment type="subcellular location">
    <subcellularLocation>
        <location evidence="2">Membrane</location>
    </subcellularLocation>
</comment>
<accession>A0A9W8B8W0</accession>
<dbReference type="InterPro" id="IPR001128">
    <property type="entry name" value="Cyt_P450"/>
</dbReference>
<dbReference type="InterPro" id="IPR017972">
    <property type="entry name" value="Cyt_P450_CS"/>
</dbReference>
<comment type="cofactor">
    <cofactor evidence="1 11">
        <name>heme</name>
        <dbReference type="ChEBI" id="CHEBI:30413"/>
    </cofactor>
</comment>
<dbReference type="Gene3D" id="1.10.630.10">
    <property type="entry name" value="Cytochrome P450"/>
    <property type="match status" value="2"/>
</dbReference>